<accession>A0A538TIC8</accession>
<organism evidence="1 2">
    <name type="scientific">Eiseniibacteriota bacterium</name>
    <dbReference type="NCBI Taxonomy" id="2212470"/>
    <lineage>
        <taxon>Bacteria</taxon>
        <taxon>Candidatus Eiseniibacteriota</taxon>
    </lineage>
</organism>
<dbReference type="Pfam" id="PF06727">
    <property type="entry name" value="DUF1207"/>
    <property type="match status" value="1"/>
</dbReference>
<gene>
    <name evidence="1" type="ORF">E6K78_10685</name>
</gene>
<reference evidence="1 2" key="1">
    <citation type="journal article" date="2019" name="Nat. Microbiol.">
        <title>Mediterranean grassland soil C-N compound turnover is dependent on rainfall and depth, and is mediated by genomically divergent microorganisms.</title>
        <authorList>
            <person name="Diamond S."/>
            <person name="Andeer P.F."/>
            <person name="Li Z."/>
            <person name="Crits-Christoph A."/>
            <person name="Burstein D."/>
            <person name="Anantharaman K."/>
            <person name="Lane K.R."/>
            <person name="Thomas B.C."/>
            <person name="Pan C."/>
            <person name="Northen T.R."/>
            <person name="Banfield J.F."/>
        </authorList>
    </citation>
    <scope>NUCLEOTIDE SEQUENCE [LARGE SCALE GENOMIC DNA]</scope>
    <source>
        <strain evidence="1">WS_8</strain>
    </source>
</reference>
<evidence type="ECO:0000313" key="1">
    <source>
        <dbReference type="EMBL" id="TMQ63373.1"/>
    </source>
</evidence>
<dbReference type="Proteomes" id="UP000316609">
    <property type="component" value="Unassembled WGS sequence"/>
</dbReference>
<proteinExistence type="predicted"/>
<dbReference type="InterPro" id="IPR009599">
    <property type="entry name" value="DUF1207"/>
</dbReference>
<sequence>AQFDLNTPSYDLINADYLVSLPVTFRRGPLSARTRIYHQSSHLGDEFVLRSRIPRENFAFQSAEEILSLDEGPLRVYAGGEYFFNATPSNVETRLFHGGVELRQRASALRLGSLASVRLVAAGDVKTVKLADWETGWSVRAGFEISRAKEALHASRRWSVLGHYYDGPSPYGQFFQSDVRYYGIGLHFAL</sequence>
<comment type="caution">
    <text evidence="1">The sequence shown here is derived from an EMBL/GenBank/DDBJ whole genome shotgun (WGS) entry which is preliminary data.</text>
</comment>
<dbReference type="AlphaFoldDB" id="A0A538TIC8"/>
<feature type="non-terminal residue" evidence="1">
    <location>
        <position position="1"/>
    </location>
</feature>
<evidence type="ECO:0000313" key="2">
    <source>
        <dbReference type="Proteomes" id="UP000316609"/>
    </source>
</evidence>
<dbReference type="EMBL" id="VBOY01000110">
    <property type="protein sequence ID" value="TMQ63373.1"/>
    <property type="molecule type" value="Genomic_DNA"/>
</dbReference>
<protein>
    <submittedName>
        <fullName evidence="1">DUF1207 domain-containing protein</fullName>
    </submittedName>
</protein>
<name>A0A538TIC8_UNCEI</name>